<gene>
    <name evidence="2" type="ORF">ODALV1_LOCUS27467</name>
</gene>
<protein>
    <recommendedName>
        <fullName evidence="1">PiggyBac transposable element-derived protein domain-containing protein</fullName>
    </recommendedName>
</protein>
<dbReference type="PANTHER" id="PTHR46599">
    <property type="entry name" value="PIGGYBAC TRANSPOSABLE ELEMENT-DERIVED PROTEIN 4"/>
    <property type="match status" value="1"/>
</dbReference>
<reference evidence="2 3" key="1">
    <citation type="submission" date="2024-08" db="EMBL/GenBank/DDBJ databases">
        <authorList>
            <person name="Cucini C."/>
            <person name="Frati F."/>
        </authorList>
    </citation>
    <scope>NUCLEOTIDE SEQUENCE [LARGE SCALE GENOMIC DNA]</scope>
</reference>
<name>A0ABP1RYB1_9HEXA</name>
<proteinExistence type="predicted"/>
<dbReference type="Pfam" id="PF13843">
    <property type="entry name" value="DDE_Tnp_1_7"/>
    <property type="match status" value="1"/>
</dbReference>
<evidence type="ECO:0000259" key="1">
    <source>
        <dbReference type="Pfam" id="PF13843"/>
    </source>
</evidence>
<sequence length="293" mass="33890">MSPKLAHHLLDHNTYVLGTVRKSRKNMPKITKEDGKLGKGCVQTYNDGKILVERWMDRREVFMLNTFISHEMTPTIAANPKNTREKPQSVLVYNAKMGAVDDVDKQIRPYEAMRKSIKWYKKYAFYLLDLCVYNTYRVYLLLDQNRARPRYKQFLLDLINAIIVAEGVSLPQRPQQIPSVAKSHLPICTRGPTGRKSYSNCWYCYNKLNGKRTQTSFKCLGCNRRFCIRNENSCFMLAHQNDTHAELIEEELNDSVEVGIENNMESPQPIENSEPDPLDSNESVSLLSNILFE</sequence>
<evidence type="ECO:0000313" key="2">
    <source>
        <dbReference type="EMBL" id="CAL8138655.1"/>
    </source>
</evidence>
<dbReference type="PANTHER" id="PTHR46599:SF3">
    <property type="entry name" value="PIGGYBAC TRANSPOSABLE ELEMENT-DERIVED PROTEIN 4"/>
    <property type="match status" value="1"/>
</dbReference>
<organism evidence="2 3">
    <name type="scientific">Orchesella dallaii</name>
    <dbReference type="NCBI Taxonomy" id="48710"/>
    <lineage>
        <taxon>Eukaryota</taxon>
        <taxon>Metazoa</taxon>
        <taxon>Ecdysozoa</taxon>
        <taxon>Arthropoda</taxon>
        <taxon>Hexapoda</taxon>
        <taxon>Collembola</taxon>
        <taxon>Entomobryomorpha</taxon>
        <taxon>Entomobryoidea</taxon>
        <taxon>Orchesellidae</taxon>
        <taxon>Orchesellinae</taxon>
        <taxon>Orchesella</taxon>
    </lineage>
</organism>
<dbReference type="InterPro" id="IPR029526">
    <property type="entry name" value="PGBD"/>
</dbReference>
<comment type="caution">
    <text evidence="2">The sequence shown here is derived from an EMBL/GenBank/DDBJ whole genome shotgun (WGS) entry which is preliminary data.</text>
</comment>
<feature type="domain" description="PiggyBac transposable element-derived protein" evidence="1">
    <location>
        <begin position="2"/>
        <end position="136"/>
    </location>
</feature>
<dbReference type="Proteomes" id="UP001642540">
    <property type="component" value="Unassembled WGS sequence"/>
</dbReference>
<keyword evidence="3" id="KW-1185">Reference proteome</keyword>
<dbReference type="EMBL" id="CAXLJM020000124">
    <property type="protein sequence ID" value="CAL8138655.1"/>
    <property type="molecule type" value="Genomic_DNA"/>
</dbReference>
<accession>A0ABP1RYB1</accession>
<evidence type="ECO:0000313" key="3">
    <source>
        <dbReference type="Proteomes" id="UP001642540"/>
    </source>
</evidence>